<dbReference type="Proteomes" id="UP000008854">
    <property type="component" value="Unassembled WGS sequence"/>
</dbReference>
<sequence>MNTIPVYFNDINTNETVKNEHFIRAFHCFFELFSKPISNNENKLFYNTKYLSKFESKSSFLQSSILNNINDDCKAYDNNDITATSSTSTTTNNNKNERNNFNTNNYINHESCDTYNNTHQSLFSSGLQKTFRNHFIIPQYASYMKCEKFNDVLKIEENTNEIPLDLSISSNLHKSLTHSMNTTIHTTPHNISSNIKLREDNNNNNNNNKQLPFCQLNYEYSQRNEHTNDNSSVNHPHLPYDLYMKRKRSYRKNTLVTANDDHISNSNNYWERKQFTNVDTNKKMAHFIKSNKRSNKLEQSPTVKTALPSSIVTSVSTVNHIECSPPGKQPVTRCNHCHVLFPSLYELNNHFIKEHDVILQAEMEHTKSWKSHTIDDSCLQNMRILMNRSTKMNMSGYPCPSCDYVAKWPTELQKHIMVHSKQRPHRCIICGLSYKWKWDLGRHFDKSHNRTMNPYKKNVFNHIQNHNNRLKTMNKTSMKTKKLLPVYKNGDDFSKCNDQLTYSVRNPKLFSTSTYIIPNQQIEIRETLTRDKTIKPIDLTSYTQMDIV</sequence>
<proteinExistence type="predicted"/>
<feature type="region of interest" description="Disordered" evidence="2">
    <location>
        <begin position="185"/>
        <end position="211"/>
    </location>
</feature>
<dbReference type="InParanoid" id="A0A5K4FDC1"/>
<keyword evidence="4" id="KW-1185">Reference proteome</keyword>
<dbReference type="InterPro" id="IPR036236">
    <property type="entry name" value="Znf_C2H2_sf"/>
</dbReference>
<dbReference type="SUPFAM" id="SSF57667">
    <property type="entry name" value="beta-beta-alpha zinc fingers"/>
    <property type="match status" value="1"/>
</dbReference>
<dbReference type="WBParaSite" id="Smp_342210.1">
    <property type="protein sequence ID" value="Smp_342210.1"/>
    <property type="gene ID" value="Smp_342210"/>
</dbReference>
<evidence type="ECO:0000259" key="3">
    <source>
        <dbReference type="PROSITE" id="PS50157"/>
    </source>
</evidence>
<feature type="domain" description="C2H2-type" evidence="3">
    <location>
        <begin position="397"/>
        <end position="424"/>
    </location>
</feature>
<evidence type="ECO:0000256" key="2">
    <source>
        <dbReference type="SAM" id="MobiDB-lite"/>
    </source>
</evidence>
<dbReference type="Gene3D" id="3.30.160.60">
    <property type="entry name" value="Classic Zinc Finger"/>
    <property type="match status" value="1"/>
</dbReference>
<dbReference type="AlphaFoldDB" id="A0A5K4FDC1"/>
<dbReference type="Pfam" id="PF13909">
    <property type="entry name" value="zf-H2C2_5"/>
    <property type="match status" value="1"/>
</dbReference>
<dbReference type="PROSITE" id="PS50157">
    <property type="entry name" value="ZINC_FINGER_C2H2_2"/>
    <property type="match status" value="1"/>
</dbReference>
<keyword evidence="1" id="KW-0479">Metal-binding</keyword>
<evidence type="ECO:0000256" key="1">
    <source>
        <dbReference type="PROSITE-ProRule" id="PRU00042"/>
    </source>
</evidence>
<accession>A0A5K4FDC1</accession>
<keyword evidence="1" id="KW-0862">Zinc</keyword>
<feature type="compositionally biased region" description="Polar residues" evidence="2">
    <location>
        <begin position="185"/>
        <end position="195"/>
    </location>
</feature>
<dbReference type="InterPro" id="IPR013087">
    <property type="entry name" value="Znf_C2H2_type"/>
</dbReference>
<organism evidence="4 5">
    <name type="scientific">Schistosoma mansoni</name>
    <name type="common">Blood fluke</name>
    <dbReference type="NCBI Taxonomy" id="6183"/>
    <lineage>
        <taxon>Eukaryota</taxon>
        <taxon>Metazoa</taxon>
        <taxon>Spiralia</taxon>
        <taxon>Lophotrochozoa</taxon>
        <taxon>Platyhelminthes</taxon>
        <taxon>Trematoda</taxon>
        <taxon>Digenea</taxon>
        <taxon>Strigeidida</taxon>
        <taxon>Schistosomatoidea</taxon>
        <taxon>Schistosomatidae</taxon>
        <taxon>Schistosoma</taxon>
    </lineage>
</organism>
<dbReference type="PROSITE" id="PS00028">
    <property type="entry name" value="ZINC_FINGER_C2H2_1"/>
    <property type="match status" value="1"/>
</dbReference>
<evidence type="ECO:0000313" key="4">
    <source>
        <dbReference type="Proteomes" id="UP000008854"/>
    </source>
</evidence>
<reference evidence="5" key="2">
    <citation type="submission" date="2019-11" db="UniProtKB">
        <authorList>
            <consortium name="WormBaseParasite"/>
        </authorList>
    </citation>
    <scope>IDENTIFICATION</scope>
    <source>
        <strain evidence="5">Puerto Rican</strain>
    </source>
</reference>
<dbReference type="SMART" id="SM00355">
    <property type="entry name" value="ZnF_C2H2"/>
    <property type="match status" value="3"/>
</dbReference>
<reference evidence="4" key="1">
    <citation type="journal article" date="2012" name="PLoS Negl. Trop. Dis.">
        <title>A systematically improved high quality genome and transcriptome of the human blood fluke Schistosoma mansoni.</title>
        <authorList>
            <person name="Protasio A.V."/>
            <person name="Tsai I.J."/>
            <person name="Babbage A."/>
            <person name="Nichol S."/>
            <person name="Hunt M."/>
            <person name="Aslett M.A."/>
            <person name="De Silva N."/>
            <person name="Velarde G.S."/>
            <person name="Anderson T.J."/>
            <person name="Clark R.C."/>
            <person name="Davidson C."/>
            <person name="Dillon G.P."/>
            <person name="Holroyd N.E."/>
            <person name="LoVerde P.T."/>
            <person name="Lloyd C."/>
            <person name="McQuillan J."/>
            <person name="Oliveira G."/>
            <person name="Otto T.D."/>
            <person name="Parker-Manuel S.J."/>
            <person name="Quail M.A."/>
            <person name="Wilson R.A."/>
            <person name="Zerlotini A."/>
            <person name="Dunne D.W."/>
            <person name="Berriman M."/>
        </authorList>
    </citation>
    <scope>NUCLEOTIDE SEQUENCE [LARGE SCALE GENOMIC DNA]</scope>
    <source>
        <strain evidence="4">Puerto Rican</strain>
    </source>
</reference>
<keyword evidence="1" id="KW-0863">Zinc-finger</keyword>
<dbReference type="GO" id="GO:0008270">
    <property type="term" value="F:zinc ion binding"/>
    <property type="evidence" value="ECO:0007669"/>
    <property type="project" value="UniProtKB-KW"/>
</dbReference>
<dbReference type="STRING" id="6183.A0A5K4FDC1"/>
<protein>
    <submittedName>
        <fullName evidence="5">C2H2-type domain-containing protein</fullName>
    </submittedName>
</protein>
<name>A0A5K4FDC1_SCHMA</name>
<evidence type="ECO:0000313" key="5">
    <source>
        <dbReference type="WBParaSite" id="Smp_342210.1"/>
    </source>
</evidence>